<sequence length="46" mass="5439">MGRIARFIRGNRDRSAIYHVMSRKEKKDIHDKKVKWEDGDSLNIPA</sequence>
<organism evidence="1 2">
    <name type="scientific">Desulfonatronum thiosulfatophilum</name>
    <dbReference type="NCBI Taxonomy" id="617002"/>
    <lineage>
        <taxon>Bacteria</taxon>
        <taxon>Pseudomonadati</taxon>
        <taxon>Thermodesulfobacteriota</taxon>
        <taxon>Desulfovibrionia</taxon>
        <taxon>Desulfovibrionales</taxon>
        <taxon>Desulfonatronaceae</taxon>
        <taxon>Desulfonatronum</taxon>
    </lineage>
</organism>
<protein>
    <submittedName>
        <fullName evidence="1">Uncharacterized protein</fullName>
    </submittedName>
</protein>
<keyword evidence="2" id="KW-1185">Reference proteome</keyword>
<dbReference type="AlphaFoldDB" id="A0A1G6E4K6"/>
<dbReference type="STRING" id="617002.SAMN05660653_02618"/>
<reference evidence="1 2" key="1">
    <citation type="submission" date="2016-10" db="EMBL/GenBank/DDBJ databases">
        <authorList>
            <person name="de Groot N.N."/>
        </authorList>
    </citation>
    <scope>NUCLEOTIDE SEQUENCE [LARGE SCALE GENOMIC DNA]</scope>
    <source>
        <strain evidence="1 2">ASO4-2</strain>
    </source>
</reference>
<proteinExistence type="predicted"/>
<accession>A0A1G6E4K6</accession>
<dbReference type="Proteomes" id="UP000198771">
    <property type="component" value="Unassembled WGS sequence"/>
</dbReference>
<name>A0A1G6E4K6_9BACT</name>
<gene>
    <name evidence="1" type="ORF">SAMN05660653_02618</name>
</gene>
<dbReference type="EMBL" id="FMXO01000015">
    <property type="protein sequence ID" value="SDB52387.1"/>
    <property type="molecule type" value="Genomic_DNA"/>
</dbReference>
<evidence type="ECO:0000313" key="2">
    <source>
        <dbReference type="Proteomes" id="UP000198771"/>
    </source>
</evidence>
<evidence type="ECO:0000313" key="1">
    <source>
        <dbReference type="EMBL" id="SDB52387.1"/>
    </source>
</evidence>